<dbReference type="GeneID" id="94433037"/>
<keyword evidence="4" id="KW-1185">Reference proteome</keyword>
<dbReference type="RefSeq" id="XP_067918198.1">
    <property type="nucleotide sequence ID" value="XM_068069826.1"/>
</dbReference>
<feature type="region of interest" description="Disordered" evidence="1">
    <location>
        <begin position="985"/>
        <end position="1007"/>
    </location>
</feature>
<feature type="compositionally biased region" description="Polar residues" evidence="1">
    <location>
        <begin position="790"/>
        <end position="802"/>
    </location>
</feature>
<proteinExistence type="predicted"/>
<protein>
    <submittedName>
        <fullName evidence="3">Uncharacterized protein</fullName>
    </submittedName>
</protein>
<feature type="region of interest" description="Disordered" evidence="1">
    <location>
        <begin position="790"/>
        <end position="811"/>
    </location>
</feature>
<dbReference type="VEuPathDB" id="ToxoDB:CSUI_009715"/>
<dbReference type="OrthoDB" id="348086at2759"/>
<dbReference type="Proteomes" id="UP000221165">
    <property type="component" value="Unassembled WGS sequence"/>
</dbReference>
<feature type="compositionally biased region" description="Low complexity" evidence="1">
    <location>
        <begin position="988"/>
        <end position="1007"/>
    </location>
</feature>
<keyword evidence="2" id="KW-0732">Signal</keyword>
<feature type="chain" id="PRO_5012677180" evidence="2">
    <location>
        <begin position="31"/>
        <end position="1007"/>
    </location>
</feature>
<feature type="compositionally biased region" description="Low complexity" evidence="1">
    <location>
        <begin position="68"/>
        <end position="91"/>
    </location>
</feature>
<evidence type="ECO:0000313" key="3">
    <source>
        <dbReference type="EMBL" id="PHJ16469.1"/>
    </source>
</evidence>
<feature type="signal peptide" evidence="2">
    <location>
        <begin position="1"/>
        <end position="30"/>
    </location>
</feature>
<accession>A0A2C6KH68</accession>
<sequence length="1007" mass="106977">MLARPCVGSSAVRLVAMFFIFERLFSLVWLLNDTNPGESMYELMCRRRDGSRTDPLSCCLGERREGSEASSDSSSSPLVSSRVRSSSPLGARSLEGGETGSVWRDIASPRSEKQSVQDTMGGRLAEDGYTGLGYSQRNKAQQASGAAVTIRGGAEGQRHNAAGRPSQSIEAQPRDAAWRHSRTPKSLGSRADGVATANELSSVAVPFAVHGEVFPSRYFAEVSAAASLIRDHMRSCGVSESTLSGDLLSPGHPLYDRTAVGAGGVGRRVASEELNDGPPNSLPPQFFPDFPDYVLASIAEHTSGENSSCPGLRAGDSTLVVRLNVDGSRSVSYTPAPAMPDESLPRLSYPGRPQSSVWAGWLPGGVNDAPRAVVRDPLDLLVDQLLAGTYPGGTPFSSGVTDDASGSQQSLQASSAYFACAAPQGAHHFGGVMHDSARSAQPSLQMADGYFPDTTLDRVQELPGVMRSLAEPPGLPFQVAIPSFPTADPAGAQNVSGMINASLASERLNLQTLNACSADTVSRATHQWRGAMSSPSHPHQLPLQMNACFSSLLSSRTQDSTGFMNGPSQSLQLPVQGASPYFPGTAPTEPQHFRGMVTESVASQQQTHHMGNPSLHGTARAGAGQLIQVVNDSSDSPHPPPQMVNACFPGAAPAGVHHLDEMTSRSPESLHPTLQMANPWFAGTSGSEAQLSSETEVSCSESQQLNLQVVNQWSPDTLPSDAQRLDGVTGDMLESGPPSVVMNQIFHALRAGVRLLNGVMSEPSESGQPGPETAHLSAARTSTAGAQLLSGTANTPTRSEQLPLQVENRSPRDTVLAADGPLTAGMASHRAQSQQLPLQAIHEFFSAAVRAGARLLNEVSVDPSESAQPRLQVGKRSGGTSPAEAHLVSQLLTRDPTKSQQLAHQAPGNAIEPHGTSGRLIAAEDNGTMMYLLQVQERLKNQTFPNQSEWVSPFHQRRRVKSVFWTWRHSRQQGHECKLCQEEHSRRPISAAPPAASSDPASLRVNC</sequence>
<feature type="region of interest" description="Disordered" evidence="1">
    <location>
        <begin position="155"/>
        <end position="191"/>
    </location>
</feature>
<feature type="region of interest" description="Disordered" evidence="1">
    <location>
        <begin position="57"/>
        <end position="131"/>
    </location>
</feature>
<evidence type="ECO:0000256" key="1">
    <source>
        <dbReference type="SAM" id="MobiDB-lite"/>
    </source>
</evidence>
<evidence type="ECO:0000313" key="4">
    <source>
        <dbReference type="Proteomes" id="UP000221165"/>
    </source>
</evidence>
<reference evidence="3 4" key="1">
    <citation type="journal article" date="2017" name="Int. J. Parasitol.">
        <title>The genome of the protozoan parasite Cystoisospora suis and a reverse vaccinology approach to identify vaccine candidates.</title>
        <authorList>
            <person name="Palmieri N."/>
            <person name="Shrestha A."/>
            <person name="Ruttkowski B."/>
            <person name="Beck T."/>
            <person name="Vogl C."/>
            <person name="Tomley F."/>
            <person name="Blake D.P."/>
            <person name="Joachim A."/>
        </authorList>
    </citation>
    <scope>NUCLEOTIDE SEQUENCE [LARGE SCALE GENOMIC DNA]</scope>
    <source>
        <strain evidence="3 4">Wien I</strain>
    </source>
</reference>
<feature type="region of interest" description="Disordered" evidence="1">
    <location>
        <begin position="861"/>
        <end position="882"/>
    </location>
</feature>
<comment type="caution">
    <text evidence="3">The sequence shown here is derived from an EMBL/GenBank/DDBJ whole genome shotgun (WGS) entry which is preliminary data.</text>
</comment>
<gene>
    <name evidence="3" type="ORF">CSUI_009715</name>
</gene>
<organism evidence="3 4">
    <name type="scientific">Cystoisospora suis</name>
    <dbReference type="NCBI Taxonomy" id="483139"/>
    <lineage>
        <taxon>Eukaryota</taxon>
        <taxon>Sar</taxon>
        <taxon>Alveolata</taxon>
        <taxon>Apicomplexa</taxon>
        <taxon>Conoidasida</taxon>
        <taxon>Coccidia</taxon>
        <taxon>Eucoccidiorida</taxon>
        <taxon>Eimeriorina</taxon>
        <taxon>Sarcocystidae</taxon>
        <taxon>Cystoisospora</taxon>
    </lineage>
</organism>
<dbReference type="EMBL" id="MIGC01005898">
    <property type="protein sequence ID" value="PHJ16469.1"/>
    <property type="molecule type" value="Genomic_DNA"/>
</dbReference>
<name>A0A2C6KH68_9APIC</name>
<dbReference type="AlphaFoldDB" id="A0A2C6KH68"/>
<evidence type="ECO:0000256" key="2">
    <source>
        <dbReference type="SAM" id="SignalP"/>
    </source>
</evidence>